<feature type="chain" id="PRO_5038982021" evidence="1">
    <location>
        <begin position="23"/>
        <end position="172"/>
    </location>
</feature>
<keyword evidence="1" id="KW-0732">Signal</keyword>
<gene>
    <name evidence="2" type="ORF">SAMN05216188_11262</name>
</gene>
<dbReference type="EMBL" id="FOFR01000012">
    <property type="protein sequence ID" value="SER51264.1"/>
    <property type="molecule type" value="Genomic_DNA"/>
</dbReference>
<evidence type="ECO:0000313" key="3">
    <source>
        <dbReference type="Proteomes" id="UP000199352"/>
    </source>
</evidence>
<sequence length="172" mass="16702">MKKAITALSLVAALFTASSVPAASVAPAAPEPPAACAALMADFAEKLKKAVAGLVPTPNVGAVSPLVGDLLGLIEAMQNAGCLPAPPVTAPGAPAPGKAAEHTAPANECLSAVLKLISSVAALGGAIFSPQPDPAKVKELLTALLKSANELLEKCGLQAPPGGLPPLPAGTG</sequence>
<protein>
    <submittedName>
        <fullName evidence="2">Uncharacterized protein</fullName>
    </submittedName>
</protein>
<keyword evidence="3" id="KW-1185">Reference proteome</keyword>
<name>A0A1H9PSQ7_9PSEU</name>
<evidence type="ECO:0000313" key="2">
    <source>
        <dbReference type="EMBL" id="SER51264.1"/>
    </source>
</evidence>
<accession>A0A1H9PSQ7</accession>
<dbReference type="RefSeq" id="WP_143116221.1">
    <property type="nucleotide sequence ID" value="NZ_FOFR01000012.1"/>
</dbReference>
<dbReference type="Proteomes" id="UP000199352">
    <property type="component" value="Unassembled WGS sequence"/>
</dbReference>
<proteinExistence type="predicted"/>
<organism evidence="2 3">
    <name type="scientific">Lentzea xinjiangensis</name>
    <dbReference type="NCBI Taxonomy" id="402600"/>
    <lineage>
        <taxon>Bacteria</taxon>
        <taxon>Bacillati</taxon>
        <taxon>Actinomycetota</taxon>
        <taxon>Actinomycetes</taxon>
        <taxon>Pseudonocardiales</taxon>
        <taxon>Pseudonocardiaceae</taxon>
        <taxon>Lentzea</taxon>
    </lineage>
</organism>
<dbReference type="OrthoDB" id="3699605at2"/>
<reference evidence="3" key="1">
    <citation type="submission" date="2016-10" db="EMBL/GenBank/DDBJ databases">
        <authorList>
            <person name="Varghese N."/>
            <person name="Submissions S."/>
        </authorList>
    </citation>
    <scope>NUCLEOTIDE SEQUENCE [LARGE SCALE GENOMIC DNA]</scope>
    <source>
        <strain evidence="3">CGMCC 4.3525</strain>
    </source>
</reference>
<dbReference type="AlphaFoldDB" id="A0A1H9PSQ7"/>
<evidence type="ECO:0000256" key="1">
    <source>
        <dbReference type="SAM" id="SignalP"/>
    </source>
</evidence>
<feature type="signal peptide" evidence="1">
    <location>
        <begin position="1"/>
        <end position="22"/>
    </location>
</feature>